<feature type="transmembrane region" description="Helical" evidence="2">
    <location>
        <begin position="233"/>
        <end position="254"/>
    </location>
</feature>
<dbReference type="EMBL" id="JAGMUU010000028">
    <property type="protein sequence ID" value="KAH7120232.1"/>
    <property type="molecule type" value="Genomic_DNA"/>
</dbReference>
<evidence type="ECO:0000313" key="3">
    <source>
        <dbReference type="EMBL" id="KAH7120232.1"/>
    </source>
</evidence>
<feature type="compositionally biased region" description="Polar residues" evidence="1">
    <location>
        <begin position="334"/>
        <end position="343"/>
    </location>
</feature>
<accession>A0A9P9DJQ6</accession>
<feature type="region of interest" description="Disordered" evidence="1">
    <location>
        <begin position="134"/>
        <end position="231"/>
    </location>
</feature>
<dbReference type="OrthoDB" id="5430065at2759"/>
<organism evidence="3 4">
    <name type="scientific">Dactylonectria estremocensis</name>
    <dbReference type="NCBI Taxonomy" id="1079267"/>
    <lineage>
        <taxon>Eukaryota</taxon>
        <taxon>Fungi</taxon>
        <taxon>Dikarya</taxon>
        <taxon>Ascomycota</taxon>
        <taxon>Pezizomycotina</taxon>
        <taxon>Sordariomycetes</taxon>
        <taxon>Hypocreomycetidae</taxon>
        <taxon>Hypocreales</taxon>
        <taxon>Nectriaceae</taxon>
        <taxon>Dactylonectria</taxon>
    </lineage>
</organism>
<feature type="region of interest" description="Disordered" evidence="1">
    <location>
        <begin position="331"/>
        <end position="354"/>
    </location>
</feature>
<name>A0A9P9DJQ6_9HYPO</name>
<feature type="compositionally biased region" description="Low complexity" evidence="1">
    <location>
        <begin position="169"/>
        <end position="181"/>
    </location>
</feature>
<evidence type="ECO:0000256" key="2">
    <source>
        <dbReference type="SAM" id="Phobius"/>
    </source>
</evidence>
<feature type="compositionally biased region" description="Polar residues" evidence="1">
    <location>
        <begin position="148"/>
        <end position="168"/>
    </location>
</feature>
<keyword evidence="2" id="KW-0472">Membrane</keyword>
<protein>
    <submittedName>
        <fullName evidence="3">Uncharacterized protein</fullName>
    </submittedName>
</protein>
<keyword evidence="2" id="KW-1133">Transmembrane helix</keyword>
<evidence type="ECO:0000256" key="1">
    <source>
        <dbReference type="SAM" id="MobiDB-lite"/>
    </source>
</evidence>
<dbReference type="AlphaFoldDB" id="A0A9P9DJQ6"/>
<keyword evidence="4" id="KW-1185">Reference proteome</keyword>
<feature type="compositionally biased region" description="Polar residues" evidence="1">
    <location>
        <begin position="207"/>
        <end position="231"/>
    </location>
</feature>
<reference evidence="3" key="1">
    <citation type="journal article" date="2021" name="Nat. Commun.">
        <title>Genetic determinants of endophytism in the Arabidopsis root mycobiome.</title>
        <authorList>
            <person name="Mesny F."/>
            <person name="Miyauchi S."/>
            <person name="Thiergart T."/>
            <person name="Pickel B."/>
            <person name="Atanasova L."/>
            <person name="Karlsson M."/>
            <person name="Huettel B."/>
            <person name="Barry K.W."/>
            <person name="Haridas S."/>
            <person name="Chen C."/>
            <person name="Bauer D."/>
            <person name="Andreopoulos W."/>
            <person name="Pangilinan J."/>
            <person name="LaButti K."/>
            <person name="Riley R."/>
            <person name="Lipzen A."/>
            <person name="Clum A."/>
            <person name="Drula E."/>
            <person name="Henrissat B."/>
            <person name="Kohler A."/>
            <person name="Grigoriev I.V."/>
            <person name="Martin F.M."/>
            <person name="Hacquard S."/>
        </authorList>
    </citation>
    <scope>NUCLEOTIDE SEQUENCE</scope>
    <source>
        <strain evidence="3">MPI-CAGE-AT-0021</strain>
    </source>
</reference>
<sequence>MYEEVDAAAIYSDNLRGLLGVPSVNGAATRKMASKSGTMNTQECMPPPPYIDVNFPLLSRWLMKRAVNYQTGFLCDRGTCYQGDDGFVGLTVLYVPYCVTITNVVMKEYAMHCDVVSNLTDIKTISYAKSQLAATTTQDETESTTDANFQTATINDVATGNPDTSSVPRTTSDGSTRSGSFDDQDISTNNGGESSGAGHSKDGDAATSVSEDQGTTEISSPNSGSDHSSRNTIIGSVVGVISGVILALIGVWCFKSFRRKPAPPPQNVQPAPFLQLPQISPDMQSSLGSHFNYQSPVTMQHTSVSPTSLSLVGSSVTGAPTQAFGSLHELHGNGENSQTSSRNWYRHETMTTAG</sequence>
<dbReference type="Proteomes" id="UP000717696">
    <property type="component" value="Unassembled WGS sequence"/>
</dbReference>
<proteinExistence type="predicted"/>
<feature type="compositionally biased region" description="Basic and acidic residues" evidence="1">
    <location>
        <begin position="345"/>
        <end position="354"/>
    </location>
</feature>
<evidence type="ECO:0000313" key="4">
    <source>
        <dbReference type="Proteomes" id="UP000717696"/>
    </source>
</evidence>
<comment type="caution">
    <text evidence="3">The sequence shown here is derived from an EMBL/GenBank/DDBJ whole genome shotgun (WGS) entry which is preliminary data.</text>
</comment>
<keyword evidence="2" id="KW-0812">Transmembrane</keyword>
<gene>
    <name evidence="3" type="ORF">B0J13DRAFT_648893</name>
</gene>